<sequence>MIEVEFVLRSFETFLDPHQRLEQRPLRALGGGVEKPPGFGSVFMIPFPLS</sequence>
<organism evidence="1 2">
    <name type="scientific">Gluconobacter sphaericus NBRC 12467</name>
    <dbReference type="NCBI Taxonomy" id="1307951"/>
    <lineage>
        <taxon>Bacteria</taxon>
        <taxon>Pseudomonadati</taxon>
        <taxon>Pseudomonadota</taxon>
        <taxon>Alphaproteobacteria</taxon>
        <taxon>Acetobacterales</taxon>
        <taxon>Acetobacteraceae</taxon>
        <taxon>Gluconobacter</taxon>
    </lineage>
</organism>
<evidence type="ECO:0000313" key="1">
    <source>
        <dbReference type="EMBL" id="GLQ85431.1"/>
    </source>
</evidence>
<comment type="caution">
    <text evidence="1">The sequence shown here is derived from an EMBL/GenBank/DDBJ whole genome shotgun (WGS) entry which is preliminary data.</text>
</comment>
<accession>A0AA37WCB3</accession>
<evidence type="ECO:0000313" key="2">
    <source>
        <dbReference type="Proteomes" id="UP001156708"/>
    </source>
</evidence>
<keyword evidence="2" id="KW-1185">Reference proteome</keyword>
<proteinExistence type="predicted"/>
<reference evidence="2" key="1">
    <citation type="journal article" date="2019" name="Int. J. Syst. Evol. Microbiol.">
        <title>The Global Catalogue of Microorganisms (GCM) 10K type strain sequencing project: providing services to taxonomists for standard genome sequencing and annotation.</title>
        <authorList>
            <consortium name="The Broad Institute Genomics Platform"/>
            <consortium name="The Broad Institute Genome Sequencing Center for Infectious Disease"/>
            <person name="Wu L."/>
            <person name="Ma J."/>
        </authorList>
    </citation>
    <scope>NUCLEOTIDE SEQUENCE [LARGE SCALE GENOMIC DNA]</scope>
    <source>
        <strain evidence="2">NBRC 12467</strain>
    </source>
</reference>
<dbReference type="Proteomes" id="UP001156708">
    <property type="component" value="Unassembled WGS sequence"/>
</dbReference>
<dbReference type="AlphaFoldDB" id="A0AA37WCB3"/>
<protein>
    <submittedName>
        <fullName evidence="1">Uncharacterized protein</fullName>
    </submittedName>
</protein>
<name>A0AA37WCB3_9PROT</name>
<gene>
    <name evidence="1" type="ORF">GCM10007872_23400</name>
</gene>
<dbReference type="EMBL" id="BSNZ01000015">
    <property type="protein sequence ID" value="GLQ85431.1"/>
    <property type="molecule type" value="Genomic_DNA"/>
</dbReference>